<keyword evidence="1" id="KW-0804">Transcription</keyword>
<evidence type="ECO:0000313" key="2">
    <source>
        <dbReference type="Proteomes" id="UP001165960"/>
    </source>
</evidence>
<organism evidence="1 2">
    <name type="scientific">Entomophthora muscae</name>
    <dbReference type="NCBI Taxonomy" id="34485"/>
    <lineage>
        <taxon>Eukaryota</taxon>
        <taxon>Fungi</taxon>
        <taxon>Fungi incertae sedis</taxon>
        <taxon>Zoopagomycota</taxon>
        <taxon>Entomophthoromycotina</taxon>
        <taxon>Entomophthoromycetes</taxon>
        <taxon>Entomophthorales</taxon>
        <taxon>Entomophthoraceae</taxon>
        <taxon>Entomophthora</taxon>
    </lineage>
</organism>
<evidence type="ECO:0000313" key="1">
    <source>
        <dbReference type="EMBL" id="KAJ9066219.1"/>
    </source>
</evidence>
<sequence>MVKGEKRVNTSGQAKSAEAPTILKAEDLQYMCAQCGKGTTLSIRDQIRCAECGCRILFKKRSNRSKCNHPIYSDKLVVQFAAR</sequence>
<dbReference type="Proteomes" id="UP001165960">
    <property type="component" value="Unassembled WGS sequence"/>
</dbReference>
<name>A0ACC2SUY9_9FUNG</name>
<keyword evidence="2" id="KW-1185">Reference proteome</keyword>
<keyword evidence="1" id="KW-0240">DNA-directed RNA polymerase</keyword>
<protein>
    <submittedName>
        <fullName evidence="1">DNA-directed RNA polymerase core subunit rpc10</fullName>
    </submittedName>
</protein>
<reference evidence="1" key="1">
    <citation type="submission" date="2022-04" db="EMBL/GenBank/DDBJ databases">
        <title>Genome of the entomopathogenic fungus Entomophthora muscae.</title>
        <authorList>
            <person name="Elya C."/>
            <person name="Lovett B.R."/>
            <person name="Lee E."/>
            <person name="Macias A.M."/>
            <person name="Hajek A.E."/>
            <person name="De Bivort B.L."/>
            <person name="Kasson M.T."/>
            <person name="De Fine Licht H.H."/>
            <person name="Stajich J.E."/>
        </authorList>
    </citation>
    <scope>NUCLEOTIDE SEQUENCE</scope>
    <source>
        <strain evidence="1">Berkeley</strain>
    </source>
</reference>
<dbReference type="EMBL" id="QTSX02004301">
    <property type="protein sequence ID" value="KAJ9066219.1"/>
    <property type="molecule type" value="Genomic_DNA"/>
</dbReference>
<comment type="caution">
    <text evidence="1">The sequence shown here is derived from an EMBL/GenBank/DDBJ whole genome shotgun (WGS) entry which is preliminary data.</text>
</comment>
<accession>A0ACC2SUY9</accession>
<gene>
    <name evidence="1" type="primary">RPC10</name>
    <name evidence="1" type="ORF">DSO57_1011767</name>
</gene>
<proteinExistence type="predicted"/>